<dbReference type="Pfam" id="PF13173">
    <property type="entry name" value="AAA_14"/>
    <property type="match status" value="1"/>
</dbReference>
<gene>
    <name evidence="3" type="ORF">HD601_002198</name>
</gene>
<dbReference type="Pfam" id="PF13635">
    <property type="entry name" value="DUF4143"/>
    <property type="match status" value="1"/>
</dbReference>
<dbReference type="InterPro" id="IPR027417">
    <property type="entry name" value="P-loop_NTPase"/>
</dbReference>
<sequence length="425" mass="46763">MTGLIPRLARPRLDEQLRSFRAVVVNGPRQAGKSTLLHMHTKEHGGTYRSLDDPQWLTAATDDPTTFVSTGDRPLRIDEVQRGGNDLVLAVKAAVDRSREKGQFVLSGSSNFLTVPSLSESLAGRVGFVETWPFTVSERTGAPPDFCDLAFEDPRSLLRAPTSPWTRSDYLALICSGGYPEAVELREARARRQWFDSYLRSVVTRDVRSFARLQHATRVPRLLELVAARAGSITVVADVARSLEISTETARTYLGYLGIVYLTVDLPAWSTNLTTKAARTPKTYVSDPGLAAHVVRVNADGLQRPGHPALGGLTETFAATELIRLRGAASTAFDLHYFRDRDGREIDFVLESWDGRVVAIEVKASATPKSADARHLRWLRDKLGDRMRGGIVLHLGENAISLGDDIVAVPLSALWSHRRLDSGTS</sequence>
<accession>A0A7W9GPG3</accession>
<dbReference type="Proteomes" id="UP000542813">
    <property type="component" value="Unassembled WGS sequence"/>
</dbReference>
<dbReference type="EMBL" id="JACHMM010000001">
    <property type="protein sequence ID" value="MBB5787623.1"/>
    <property type="molecule type" value="Genomic_DNA"/>
</dbReference>
<name>A0A7W9GPG3_9ACTN</name>
<protein>
    <submittedName>
        <fullName evidence="3">Putative AAA+ superfamily ATPase</fullName>
    </submittedName>
</protein>
<dbReference type="AlphaFoldDB" id="A0A7W9GPG3"/>
<evidence type="ECO:0000313" key="4">
    <source>
        <dbReference type="Proteomes" id="UP000542813"/>
    </source>
</evidence>
<dbReference type="PANTHER" id="PTHR43566:SF2">
    <property type="entry name" value="DUF4143 DOMAIN-CONTAINING PROTEIN"/>
    <property type="match status" value="1"/>
</dbReference>
<proteinExistence type="predicted"/>
<dbReference type="PANTHER" id="PTHR43566">
    <property type="entry name" value="CONSERVED PROTEIN"/>
    <property type="match status" value="1"/>
</dbReference>
<keyword evidence="4" id="KW-1185">Reference proteome</keyword>
<evidence type="ECO:0000259" key="1">
    <source>
        <dbReference type="Pfam" id="PF13173"/>
    </source>
</evidence>
<feature type="domain" description="DUF4143" evidence="2">
    <location>
        <begin position="205"/>
        <end position="365"/>
    </location>
</feature>
<dbReference type="RefSeq" id="WP_184821799.1">
    <property type="nucleotide sequence ID" value="NZ_JACHMM010000001.1"/>
</dbReference>
<feature type="domain" description="AAA" evidence="1">
    <location>
        <begin position="20"/>
        <end position="138"/>
    </location>
</feature>
<reference evidence="3 4" key="1">
    <citation type="submission" date="2020-08" db="EMBL/GenBank/DDBJ databases">
        <title>Sequencing the genomes of 1000 actinobacteria strains.</title>
        <authorList>
            <person name="Klenk H.-P."/>
        </authorList>
    </citation>
    <scope>NUCLEOTIDE SEQUENCE [LARGE SCALE GENOMIC DNA]</scope>
    <source>
        <strain evidence="3 4">DSM 102122</strain>
    </source>
</reference>
<organism evidence="3 4">
    <name type="scientific">Jiangella mangrovi</name>
    <dbReference type="NCBI Taxonomy" id="1524084"/>
    <lineage>
        <taxon>Bacteria</taxon>
        <taxon>Bacillati</taxon>
        <taxon>Actinomycetota</taxon>
        <taxon>Actinomycetes</taxon>
        <taxon>Jiangellales</taxon>
        <taxon>Jiangellaceae</taxon>
        <taxon>Jiangella</taxon>
    </lineage>
</organism>
<evidence type="ECO:0000259" key="2">
    <source>
        <dbReference type="Pfam" id="PF13635"/>
    </source>
</evidence>
<evidence type="ECO:0000313" key="3">
    <source>
        <dbReference type="EMBL" id="MBB5787623.1"/>
    </source>
</evidence>
<comment type="caution">
    <text evidence="3">The sequence shown here is derived from an EMBL/GenBank/DDBJ whole genome shotgun (WGS) entry which is preliminary data.</text>
</comment>
<dbReference type="InterPro" id="IPR041682">
    <property type="entry name" value="AAA_14"/>
</dbReference>
<dbReference type="SUPFAM" id="SSF52540">
    <property type="entry name" value="P-loop containing nucleoside triphosphate hydrolases"/>
    <property type="match status" value="1"/>
</dbReference>
<dbReference type="InterPro" id="IPR025420">
    <property type="entry name" value="DUF4143"/>
</dbReference>